<evidence type="ECO:0000259" key="11">
    <source>
        <dbReference type="PROSITE" id="PS50178"/>
    </source>
</evidence>
<evidence type="ECO:0000256" key="10">
    <source>
        <dbReference type="SAM" id="MobiDB-lite"/>
    </source>
</evidence>
<feature type="coiled-coil region" evidence="9">
    <location>
        <begin position="446"/>
        <end position="479"/>
    </location>
</feature>
<evidence type="ECO:0000256" key="2">
    <source>
        <dbReference type="ARBA" id="ARBA00015450"/>
    </source>
</evidence>
<keyword evidence="13" id="KW-0808">Transferase</keyword>
<dbReference type="SMART" id="SM00288">
    <property type="entry name" value="VHS"/>
    <property type="match status" value="1"/>
</dbReference>
<evidence type="ECO:0000256" key="8">
    <source>
        <dbReference type="PROSITE-ProRule" id="PRU00091"/>
    </source>
</evidence>
<accession>A0A1W0WPN4</accession>
<keyword evidence="14" id="KW-1185">Reference proteome</keyword>
<feature type="domain" description="FYVE-type" evidence="11">
    <location>
        <begin position="159"/>
        <end position="219"/>
    </location>
</feature>
<dbReference type="GO" id="GO:0005769">
    <property type="term" value="C:early endosome"/>
    <property type="evidence" value="ECO:0007669"/>
    <property type="project" value="TreeGrafter"/>
</dbReference>
<keyword evidence="3" id="KW-0963">Cytoplasm</keyword>
<dbReference type="InterPro" id="IPR011011">
    <property type="entry name" value="Znf_FYVE_PHD"/>
</dbReference>
<dbReference type="AlphaFoldDB" id="A0A1W0WPN4"/>
<dbReference type="GO" id="GO:0008270">
    <property type="term" value="F:zinc ion binding"/>
    <property type="evidence" value="ECO:0007669"/>
    <property type="project" value="UniProtKB-KW"/>
</dbReference>
<evidence type="ECO:0000256" key="4">
    <source>
        <dbReference type="ARBA" id="ARBA00022553"/>
    </source>
</evidence>
<dbReference type="InterPro" id="IPR024641">
    <property type="entry name" value="HRS_helical"/>
</dbReference>
<evidence type="ECO:0000256" key="5">
    <source>
        <dbReference type="ARBA" id="ARBA00022723"/>
    </source>
</evidence>
<evidence type="ECO:0000256" key="6">
    <source>
        <dbReference type="ARBA" id="ARBA00022771"/>
    </source>
</evidence>
<feature type="domain" description="VHS" evidence="12">
    <location>
        <begin position="15"/>
        <end position="142"/>
    </location>
</feature>
<comment type="subcellular location">
    <subcellularLocation>
        <location evidence="1">Cytoplasm</location>
    </subcellularLocation>
</comment>
<name>A0A1W0WPN4_HYPEX</name>
<feature type="compositionally biased region" description="Low complexity" evidence="10">
    <location>
        <begin position="599"/>
        <end position="632"/>
    </location>
</feature>
<dbReference type="PROSITE" id="PS50330">
    <property type="entry name" value="UIM"/>
    <property type="match status" value="1"/>
</dbReference>
<evidence type="ECO:0000313" key="13">
    <source>
        <dbReference type="EMBL" id="OQV17152.1"/>
    </source>
</evidence>
<gene>
    <name evidence="13" type="ORF">BV898_08732</name>
</gene>
<feature type="compositionally biased region" description="Low complexity" evidence="10">
    <location>
        <begin position="580"/>
        <end position="592"/>
    </location>
</feature>
<feature type="compositionally biased region" description="Polar residues" evidence="10">
    <location>
        <begin position="285"/>
        <end position="298"/>
    </location>
</feature>
<dbReference type="GO" id="GO:0032456">
    <property type="term" value="P:endocytic recycling"/>
    <property type="evidence" value="ECO:0007669"/>
    <property type="project" value="TreeGrafter"/>
</dbReference>
<dbReference type="EMBL" id="MTYJ01000065">
    <property type="protein sequence ID" value="OQV17152.1"/>
    <property type="molecule type" value="Genomic_DNA"/>
</dbReference>
<dbReference type="Gene3D" id="1.25.40.90">
    <property type="match status" value="1"/>
</dbReference>
<dbReference type="GO" id="GO:0016301">
    <property type="term" value="F:kinase activity"/>
    <property type="evidence" value="ECO:0007669"/>
    <property type="project" value="UniProtKB-KW"/>
</dbReference>
<protein>
    <recommendedName>
        <fullName evidence="2">Hepatocyte growth factor-regulated tyrosine kinase substrate</fullName>
    </recommendedName>
</protein>
<dbReference type="PROSITE" id="PS50179">
    <property type="entry name" value="VHS"/>
    <property type="match status" value="1"/>
</dbReference>
<evidence type="ECO:0000256" key="7">
    <source>
        <dbReference type="ARBA" id="ARBA00022833"/>
    </source>
</evidence>
<dbReference type="InterPro" id="IPR008942">
    <property type="entry name" value="ENTH_VHS"/>
</dbReference>
<keyword evidence="4" id="KW-0597">Phosphoprotein</keyword>
<dbReference type="Pfam" id="PF01363">
    <property type="entry name" value="FYVE"/>
    <property type="match status" value="1"/>
</dbReference>
<dbReference type="PANTHER" id="PTHR46275">
    <property type="entry name" value="HEPATOCYTE GROWTH FACTOR-REGULATED TYROSINE KINASE SUBSTRATE"/>
    <property type="match status" value="1"/>
</dbReference>
<keyword evidence="5" id="KW-0479">Metal-binding</keyword>
<dbReference type="Proteomes" id="UP000192578">
    <property type="component" value="Unassembled WGS sequence"/>
</dbReference>
<dbReference type="Pfam" id="PF12210">
    <property type="entry name" value="Hrs_helical"/>
    <property type="match status" value="1"/>
</dbReference>
<proteinExistence type="predicted"/>
<dbReference type="OrthoDB" id="957735at2759"/>
<dbReference type="InterPro" id="IPR002014">
    <property type="entry name" value="VHS_dom"/>
</dbReference>
<dbReference type="SUPFAM" id="SSF57903">
    <property type="entry name" value="FYVE/PHD zinc finger"/>
    <property type="match status" value="1"/>
</dbReference>
<reference evidence="14" key="1">
    <citation type="submission" date="2017-01" db="EMBL/GenBank/DDBJ databases">
        <title>Comparative genomics of anhydrobiosis in the tardigrade Hypsibius dujardini.</title>
        <authorList>
            <person name="Yoshida Y."/>
            <person name="Koutsovoulos G."/>
            <person name="Laetsch D."/>
            <person name="Stevens L."/>
            <person name="Kumar S."/>
            <person name="Horikawa D."/>
            <person name="Ishino K."/>
            <person name="Komine S."/>
            <person name="Tomita M."/>
            <person name="Blaxter M."/>
            <person name="Arakawa K."/>
        </authorList>
    </citation>
    <scope>NUCLEOTIDE SEQUENCE [LARGE SCALE GENOMIC DNA]</scope>
    <source>
        <strain evidence="14">Z151</strain>
    </source>
</reference>
<dbReference type="SUPFAM" id="SSF48464">
    <property type="entry name" value="ENTH/VHS domain"/>
    <property type="match status" value="1"/>
</dbReference>
<dbReference type="InterPro" id="IPR017455">
    <property type="entry name" value="Znf_FYVE-rel"/>
</dbReference>
<dbReference type="CDD" id="cd21387">
    <property type="entry name" value="GAT_Hrs"/>
    <property type="match status" value="1"/>
</dbReference>
<dbReference type="Gene3D" id="1.20.5.1940">
    <property type="match status" value="1"/>
</dbReference>
<dbReference type="CDD" id="cd03569">
    <property type="entry name" value="VHS_Hrs"/>
    <property type="match status" value="1"/>
</dbReference>
<dbReference type="InterPro" id="IPR017073">
    <property type="entry name" value="HGS/VPS27"/>
</dbReference>
<feature type="compositionally biased region" description="Low complexity" evidence="10">
    <location>
        <begin position="657"/>
        <end position="686"/>
    </location>
</feature>
<dbReference type="GO" id="GO:0031623">
    <property type="term" value="P:receptor internalization"/>
    <property type="evidence" value="ECO:0007669"/>
    <property type="project" value="TreeGrafter"/>
</dbReference>
<evidence type="ECO:0000256" key="3">
    <source>
        <dbReference type="ARBA" id="ARBA00022490"/>
    </source>
</evidence>
<organism evidence="13 14">
    <name type="scientific">Hypsibius exemplaris</name>
    <name type="common">Freshwater tardigrade</name>
    <dbReference type="NCBI Taxonomy" id="2072580"/>
    <lineage>
        <taxon>Eukaryota</taxon>
        <taxon>Metazoa</taxon>
        <taxon>Ecdysozoa</taxon>
        <taxon>Tardigrada</taxon>
        <taxon>Eutardigrada</taxon>
        <taxon>Parachela</taxon>
        <taxon>Hypsibioidea</taxon>
        <taxon>Hypsibiidae</taxon>
        <taxon>Hypsibius</taxon>
    </lineage>
</organism>
<comment type="caution">
    <text evidence="13">The sequence shown here is derived from an EMBL/GenBank/DDBJ whole genome shotgun (WGS) entry which is preliminary data.</text>
</comment>
<evidence type="ECO:0000313" key="14">
    <source>
        <dbReference type="Proteomes" id="UP000192578"/>
    </source>
</evidence>
<feature type="region of interest" description="Disordered" evidence="10">
    <location>
        <begin position="561"/>
        <end position="714"/>
    </location>
</feature>
<dbReference type="SMART" id="SM00064">
    <property type="entry name" value="FYVE"/>
    <property type="match status" value="1"/>
</dbReference>
<dbReference type="Pfam" id="PF00790">
    <property type="entry name" value="VHS"/>
    <property type="match status" value="1"/>
</dbReference>
<keyword evidence="9" id="KW-0175">Coiled coil</keyword>
<dbReference type="FunFam" id="3.30.40.10:FF:000105">
    <property type="entry name" value="WD repeat and FYVE domain-containing protein 2"/>
    <property type="match status" value="1"/>
</dbReference>
<keyword evidence="6 8" id="KW-0863">Zinc-finger</keyword>
<dbReference type="GO" id="GO:0043130">
    <property type="term" value="F:ubiquitin binding"/>
    <property type="evidence" value="ECO:0007669"/>
    <property type="project" value="InterPro"/>
</dbReference>
<dbReference type="InterPro" id="IPR000306">
    <property type="entry name" value="Znf_FYVE"/>
</dbReference>
<dbReference type="Gene3D" id="3.30.40.10">
    <property type="entry name" value="Zinc/RING finger domain, C3HC4 (zinc finger)"/>
    <property type="match status" value="1"/>
</dbReference>
<keyword evidence="13" id="KW-0418">Kinase</keyword>
<dbReference type="PANTHER" id="PTHR46275:SF1">
    <property type="entry name" value="HEPATOCYTE GROWTH FACTOR-REGULATED TYROSINE KINASE SUBSTRATE"/>
    <property type="match status" value="1"/>
</dbReference>
<sequence>MFKTNATFSKNLDRATSHLLLSPDWDAILAICDTLRQGDCAPKPAIEAIRKKLQDKNPHVGVFALQVLDAVVKNCGKPVHDEVITMSFMEELKDMAKRGPDEVRNRVLEVIQCWAHGFRDKPQYRVAQDTVNLMKLEGYKFPAMREADALFVAESAPDWVDGDCCHRCRVDFSLTNRKHHCRNCGQIFCSKCSSKVSVLPHYGIEKEVRVCDPCHDTINLPKPGSSSGTGSAAGKESDLPAEYLASALSKEPQAPVKKTKEEIQEEEELQLALAISQSEAEAAKNRQSGRASMWNSGPKQEPLQKVPEVVEQPHAPQNNGDLDKYLNRTYWEEKQKNGDRVTSVAAPSEPSAPTPSSTPSLFGGGNSIPDKSEESYQNGESEEIQQFIAQLKSQVSIFTNRMKSNVNRRRPLATDPTVIAQFNNLLPMRHQLMDYIQTQENWKVFYERIQEKLIRLKEAREALDTLREEHRETKRIEAEERHRLMQMQMVAKLDTLRLKKREYLEYQRQVAFQQMQAQEQELQRRKQMSSYQPYAFIPGGMAGPPGRPAMMAPPAYPGMPGSLQGALPQQYAPTGPPPGYYQHPHQGYQQPMNQPPNPNIHHQSSQQPHYQPQPSGPEYQQYQYGLQQQQQQNAPSGSFQPIGYQQPVAPGNYNNNPQQLFQPIPQHQQQPPQNYYQGHVQQQQPGANVAPPADGVAPVQQIPVTEEQPLISFD</sequence>
<dbReference type="PROSITE" id="PS50178">
    <property type="entry name" value="ZF_FYVE"/>
    <property type="match status" value="1"/>
</dbReference>
<dbReference type="GO" id="GO:0035091">
    <property type="term" value="F:phosphatidylinositol binding"/>
    <property type="evidence" value="ECO:0007669"/>
    <property type="project" value="InterPro"/>
</dbReference>
<evidence type="ECO:0000256" key="9">
    <source>
        <dbReference type="SAM" id="Coils"/>
    </source>
</evidence>
<evidence type="ECO:0000256" key="1">
    <source>
        <dbReference type="ARBA" id="ARBA00004496"/>
    </source>
</evidence>
<dbReference type="InterPro" id="IPR013083">
    <property type="entry name" value="Znf_RING/FYVE/PHD"/>
</dbReference>
<feature type="region of interest" description="Disordered" evidence="10">
    <location>
        <begin position="335"/>
        <end position="382"/>
    </location>
</feature>
<keyword evidence="7" id="KW-0862">Zinc</keyword>
<feature type="region of interest" description="Disordered" evidence="10">
    <location>
        <begin position="280"/>
        <end position="304"/>
    </location>
</feature>
<evidence type="ECO:0000259" key="12">
    <source>
        <dbReference type="PROSITE" id="PS50179"/>
    </source>
</evidence>
<dbReference type="InterPro" id="IPR003903">
    <property type="entry name" value="UIM_dom"/>
</dbReference>
<dbReference type="CDD" id="cd15720">
    <property type="entry name" value="FYVE_Hrs"/>
    <property type="match status" value="1"/>
</dbReference>
<feature type="compositionally biased region" description="Low complexity" evidence="10">
    <location>
        <begin position="341"/>
        <end position="360"/>
    </location>
</feature>
<dbReference type="PIRSF" id="PIRSF036956">
    <property type="entry name" value="Hrs_Vps27"/>
    <property type="match status" value="1"/>
</dbReference>